<accession>A0A437DMH2</accession>
<evidence type="ECO:0000313" key="1">
    <source>
        <dbReference type="EMBL" id="RVE76238.1"/>
    </source>
</evidence>
<proteinExistence type="predicted"/>
<reference evidence="1 2" key="1">
    <citation type="submission" date="2018-11" db="EMBL/GenBank/DDBJ databases">
        <authorList>
            <person name="Lopez-Roques C."/>
            <person name="Donnadieu C."/>
            <person name="Bouchez O."/>
            <person name="Klopp C."/>
            <person name="Cabau C."/>
            <person name="Zahm M."/>
        </authorList>
    </citation>
    <scope>NUCLEOTIDE SEQUENCE [LARGE SCALE GENOMIC DNA]</scope>
    <source>
        <strain evidence="1">RS831</strain>
        <tissue evidence="1">Whole body</tissue>
    </source>
</reference>
<name>A0A437DMH2_ORYJA</name>
<evidence type="ECO:0000313" key="2">
    <source>
        <dbReference type="Proteomes" id="UP000283210"/>
    </source>
</evidence>
<dbReference type="OrthoDB" id="8916819at2759"/>
<gene>
    <name evidence="1" type="ORF">OJAV_G00009240</name>
</gene>
<protein>
    <submittedName>
        <fullName evidence="1">Uncharacterized protein</fullName>
    </submittedName>
</protein>
<organism evidence="1 2">
    <name type="scientific">Oryzias javanicus</name>
    <name type="common">Javanese ricefish</name>
    <name type="synonym">Aplocheilus javanicus</name>
    <dbReference type="NCBI Taxonomy" id="123683"/>
    <lineage>
        <taxon>Eukaryota</taxon>
        <taxon>Metazoa</taxon>
        <taxon>Chordata</taxon>
        <taxon>Craniata</taxon>
        <taxon>Vertebrata</taxon>
        <taxon>Euteleostomi</taxon>
        <taxon>Actinopterygii</taxon>
        <taxon>Neopterygii</taxon>
        <taxon>Teleostei</taxon>
        <taxon>Neoteleostei</taxon>
        <taxon>Acanthomorphata</taxon>
        <taxon>Ovalentaria</taxon>
        <taxon>Atherinomorphae</taxon>
        <taxon>Beloniformes</taxon>
        <taxon>Adrianichthyidae</taxon>
        <taxon>Oryziinae</taxon>
        <taxon>Oryzias</taxon>
    </lineage>
</organism>
<reference evidence="1 2" key="2">
    <citation type="submission" date="2019-01" db="EMBL/GenBank/DDBJ databases">
        <title>A chromosome length genome reference of the Java medaka (oryzias javanicus).</title>
        <authorList>
            <person name="Herpin A."/>
            <person name="Takehana Y."/>
            <person name="Naruse K."/>
            <person name="Ansai S."/>
            <person name="Kawaguchi M."/>
        </authorList>
    </citation>
    <scope>NUCLEOTIDE SEQUENCE [LARGE SCALE GENOMIC DNA]</scope>
    <source>
        <strain evidence="1">RS831</strain>
        <tissue evidence="1">Whole body</tissue>
    </source>
</reference>
<dbReference type="AlphaFoldDB" id="A0A437DMH2"/>
<dbReference type="EMBL" id="CM012437">
    <property type="protein sequence ID" value="RVE76238.1"/>
    <property type="molecule type" value="Genomic_DNA"/>
</dbReference>
<keyword evidence="2" id="KW-1185">Reference proteome</keyword>
<sequence length="148" mass="16778">MTAVIGFVSLAAEERQIRKSRKKRMKSRCLLSSVDRLPTINEMQENPTEDGDLDWCTHTMEDYIESIKELSQPACYPLHGPLRGHRRWTGRRAVTPPVIFLNSSRIHTAWSSTHPSDESLMSSDQSSFDPSLQSFLDVVSRSLFAGLL</sequence>
<dbReference type="Proteomes" id="UP000283210">
    <property type="component" value="Chromosome 1"/>
</dbReference>